<dbReference type="EMBL" id="CAJNOJ010000410">
    <property type="protein sequence ID" value="CAF1438306.1"/>
    <property type="molecule type" value="Genomic_DNA"/>
</dbReference>
<accession>A0A815NIJ7</accession>
<comment type="caution">
    <text evidence="1">The sequence shown here is derived from an EMBL/GenBank/DDBJ whole genome shotgun (WGS) entry which is preliminary data.</text>
</comment>
<sequence>MVIEQSDDEKQGKSLKEFDKTYRRTTATFWYTEESPVYKNLNEVLHIQNIDGVKPFASFIKYLNAQLGEEHSSFVKKQRKKVLYFKFTVVSSSVKTKLHVRNPIRETRSQSIRFFQRVQIEEKHLNSS</sequence>
<protein>
    <submittedName>
        <fullName evidence="1">Uncharacterized protein</fullName>
    </submittedName>
</protein>
<reference evidence="1" key="1">
    <citation type="submission" date="2021-02" db="EMBL/GenBank/DDBJ databases">
        <authorList>
            <person name="Nowell W R."/>
        </authorList>
    </citation>
    <scope>NUCLEOTIDE SEQUENCE</scope>
</reference>
<dbReference type="AlphaFoldDB" id="A0A815NIJ7"/>
<name>A0A815NIJ7_ADIRI</name>
<evidence type="ECO:0000313" key="1">
    <source>
        <dbReference type="EMBL" id="CAF1438306.1"/>
    </source>
</evidence>
<dbReference type="Proteomes" id="UP000663852">
    <property type="component" value="Unassembled WGS sequence"/>
</dbReference>
<proteinExistence type="predicted"/>
<evidence type="ECO:0000313" key="2">
    <source>
        <dbReference type="Proteomes" id="UP000663852"/>
    </source>
</evidence>
<organism evidence="1 2">
    <name type="scientific">Adineta ricciae</name>
    <name type="common">Rotifer</name>
    <dbReference type="NCBI Taxonomy" id="249248"/>
    <lineage>
        <taxon>Eukaryota</taxon>
        <taxon>Metazoa</taxon>
        <taxon>Spiralia</taxon>
        <taxon>Gnathifera</taxon>
        <taxon>Rotifera</taxon>
        <taxon>Eurotatoria</taxon>
        <taxon>Bdelloidea</taxon>
        <taxon>Adinetida</taxon>
        <taxon>Adinetidae</taxon>
        <taxon>Adineta</taxon>
    </lineage>
</organism>
<gene>
    <name evidence="1" type="ORF">EDS130_LOCUS38682</name>
</gene>